<dbReference type="InterPro" id="IPR035093">
    <property type="entry name" value="RelE/ParE_toxin_dom_sf"/>
</dbReference>
<keyword evidence="3" id="KW-1185">Reference proteome</keyword>
<protein>
    <submittedName>
        <fullName evidence="2">Type II toxin-antitoxin system RelE/ParE family toxin</fullName>
    </submittedName>
</protein>
<keyword evidence="1" id="KW-1277">Toxin-antitoxin system</keyword>
<dbReference type="SUPFAM" id="SSF143011">
    <property type="entry name" value="RelE-like"/>
    <property type="match status" value="1"/>
</dbReference>
<dbReference type="PANTHER" id="PTHR38813">
    <property type="match status" value="1"/>
</dbReference>
<evidence type="ECO:0000313" key="3">
    <source>
        <dbReference type="Proteomes" id="UP001145087"/>
    </source>
</evidence>
<comment type="caution">
    <text evidence="2">The sequence shown here is derived from an EMBL/GenBank/DDBJ whole genome shotgun (WGS) entry which is preliminary data.</text>
</comment>
<name>A0A9X3F213_9BACT</name>
<accession>A0A9X3F213</accession>
<dbReference type="Gene3D" id="3.30.2310.20">
    <property type="entry name" value="RelE-like"/>
    <property type="match status" value="1"/>
</dbReference>
<dbReference type="PANTHER" id="PTHR38813:SF1">
    <property type="entry name" value="TOXIN RELE1-RELATED"/>
    <property type="match status" value="1"/>
</dbReference>
<dbReference type="AlphaFoldDB" id="A0A9X3F213"/>
<sequence>MMKIEITNKFRKQVDKSADRSTKKKLFVLIQQTQKANNLSDLPKLKKLKGFPHTYRFRMGDYRIGVYIQNDTIVFAAFDHRSDIYKYFP</sequence>
<dbReference type="RefSeq" id="WP_343331441.1">
    <property type="nucleotide sequence ID" value="NZ_JAPOHD010000005.1"/>
</dbReference>
<dbReference type="InterPro" id="IPR007712">
    <property type="entry name" value="RelE/ParE_toxin"/>
</dbReference>
<dbReference type="Pfam" id="PF05016">
    <property type="entry name" value="ParE_toxin"/>
    <property type="match status" value="1"/>
</dbReference>
<proteinExistence type="predicted"/>
<dbReference type="EMBL" id="JAPOHD010000005">
    <property type="protein sequence ID" value="MCY1719104.1"/>
    <property type="molecule type" value="Genomic_DNA"/>
</dbReference>
<gene>
    <name evidence="2" type="ORF">OU798_02035</name>
</gene>
<evidence type="ECO:0000313" key="2">
    <source>
        <dbReference type="EMBL" id="MCY1719104.1"/>
    </source>
</evidence>
<evidence type="ECO:0000256" key="1">
    <source>
        <dbReference type="ARBA" id="ARBA00022649"/>
    </source>
</evidence>
<organism evidence="2 3">
    <name type="scientific">Draconibacterium aestuarii</name>
    <dbReference type="NCBI Taxonomy" id="2998507"/>
    <lineage>
        <taxon>Bacteria</taxon>
        <taxon>Pseudomonadati</taxon>
        <taxon>Bacteroidota</taxon>
        <taxon>Bacteroidia</taxon>
        <taxon>Marinilabiliales</taxon>
        <taxon>Prolixibacteraceae</taxon>
        <taxon>Draconibacterium</taxon>
    </lineage>
</organism>
<dbReference type="InterPro" id="IPR052747">
    <property type="entry name" value="TA_system_RelE_toxin"/>
</dbReference>
<dbReference type="Proteomes" id="UP001145087">
    <property type="component" value="Unassembled WGS sequence"/>
</dbReference>
<reference evidence="2" key="1">
    <citation type="submission" date="2022-11" db="EMBL/GenBank/DDBJ databases">
        <title>Marilongibacter aestuarii gen. nov., sp. nov., isolated from tidal flat sediment.</title>
        <authorList>
            <person name="Jiayan W."/>
        </authorList>
    </citation>
    <scope>NUCLEOTIDE SEQUENCE</scope>
    <source>
        <strain evidence="2">Z1-6</strain>
    </source>
</reference>